<dbReference type="PROSITE" id="PS50928">
    <property type="entry name" value="ABC_TM1"/>
    <property type="match status" value="1"/>
</dbReference>
<accession>A0A3R7I3A3</accession>
<protein>
    <submittedName>
        <fullName evidence="10">Carbohydrate ABC transporter permease</fullName>
    </submittedName>
</protein>
<evidence type="ECO:0000256" key="2">
    <source>
        <dbReference type="ARBA" id="ARBA00022448"/>
    </source>
</evidence>
<dbReference type="PANTHER" id="PTHR43744:SF4">
    <property type="entry name" value="OSMOPROTECTIVE COMPOUNDS UPTAKE PERMEASE PROTEIN GGTD"/>
    <property type="match status" value="1"/>
</dbReference>
<dbReference type="Proteomes" id="UP000028058">
    <property type="component" value="Unassembled WGS sequence"/>
</dbReference>
<keyword evidence="11" id="KW-1185">Reference proteome</keyword>
<name>A0A3R7I3A3_9ACTN</name>
<dbReference type="GO" id="GO:0055085">
    <property type="term" value="P:transmembrane transport"/>
    <property type="evidence" value="ECO:0007669"/>
    <property type="project" value="InterPro"/>
</dbReference>
<dbReference type="Gene3D" id="1.10.3720.10">
    <property type="entry name" value="MetI-like"/>
    <property type="match status" value="1"/>
</dbReference>
<evidence type="ECO:0000256" key="8">
    <source>
        <dbReference type="SAM" id="MobiDB-lite"/>
    </source>
</evidence>
<dbReference type="Pfam" id="PF00528">
    <property type="entry name" value="BPD_transp_1"/>
    <property type="match status" value="1"/>
</dbReference>
<keyword evidence="4 7" id="KW-0812">Transmembrane</keyword>
<evidence type="ECO:0000256" key="3">
    <source>
        <dbReference type="ARBA" id="ARBA00022475"/>
    </source>
</evidence>
<dbReference type="CDD" id="cd06261">
    <property type="entry name" value="TM_PBP2"/>
    <property type="match status" value="1"/>
</dbReference>
<organism evidence="10 11">
    <name type="scientific">Streptomyces xinghaiensis</name>
    <dbReference type="NCBI Taxonomy" id="1038928"/>
    <lineage>
        <taxon>Bacteria</taxon>
        <taxon>Bacillati</taxon>
        <taxon>Actinomycetota</taxon>
        <taxon>Actinomycetes</taxon>
        <taxon>Kitasatosporales</taxon>
        <taxon>Streptomycetaceae</taxon>
        <taxon>Streptomyces</taxon>
    </lineage>
</organism>
<feature type="compositionally biased region" description="Low complexity" evidence="8">
    <location>
        <begin position="20"/>
        <end position="44"/>
    </location>
</feature>
<feature type="transmembrane region" description="Helical" evidence="7">
    <location>
        <begin position="187"/>
        <end position="212"/>
    </location>
</feature>
<proteinExistence type="inferred from homology"/>
<evidence type="ECO:0000256" key="5">
    <source>
        <dbReference type="ARBA" id="ARBA00022989"/>
    </source>
</evidence>
<keyword evidence="6 7" id="KW-0472">Membrane</keyword>
<evidence type="ECO:0000256" key="4">
    <source>
        <dbReference type="ARBA" id="ARBA00022692"/>
    </source>
</evidence>
<dbReference type="RefSeq" id="WP_078649489.1">
    <property type="nucleotide sequence ID" value="NZ_CP134822.1"/>
</dbReference>
<comment type="similarity">
    <text evidence="7">Belongs to the binding-protein-dependent transport system permease family.</text>
</comment>
<feature type="transmembrane region" description="Helical" evidence="7">
    <location>
        <begin position="250"/>
        <end position="272"/>
    </location>
</feature>
<dbReference type="InterPro" id="IPR035906">
    <property type="entry name" value="MetI-like_sf"/>
</dbReference>
<dbReference type="SUPFAM" id="SSF161098">
    <property type="entry name" value="MetI-like"/>
    <property type="match status" value="1"/>
</dbReference>
<gene>
    <name evidence="10" type="ORF">SFRA_023255</name>
</gene>
<reference evidence="10 11" key="1">
    <citation type="journal article" date="2014" name="Genome Announc.">
        <title>Draft Genome Sequence of Streptomyces fradiae ATCC 19609, a Strain Highly Sensitive to Antibiotics.</title>
        <authorList>
            <person name="Bekker O.B."/>
            <person name="Klimina K.M."/>
            <person name="Vatlin A.A."/>
            <person name="Zakharevich N.V."/>
            <person name="Kasianov A.S."/>
            <person name="Danilenko V.N."/>
        </authorList>
    </citation>
    <scope>NUCLEOTIDE SEQUENCE [LARGE SCALE GENOMIC DNA]</scope>
    <source>
        <strain evidence="10 11">ATCC 19609</strain>
    </source>
</reference>
<evidence type="ECO:0000259" key="9">
    <source>
        <dbReference type="PROSITE" id="PS50928"/>
    </source>
</evidence>
<keyword evidence="2 7" id="KW-0813">Transport</keyword>
<sequence>MTAQGTVTPGSAPDSAGPGTAPRPGSPSARRARTRAAGPAGTAGPPRPGIVSRLAGRTRGGLVQVLLAVIGLVWLTPAAGLLVASLRPEEDNTSSGWWTAFADPGRLSLDGYTALLRDSGIVDAFWNTVLISVPATVTVIVVAALAGYAFAWLEFPGRDWVFLVVVAMLVVPVQVGLLPVAKMFGALGLFGTIPGVILFHVAYGLPFAVFLLRNYFAEIPREMLEAARMDGGGEWRIFTRLVLPLGRPAIASLGIFQFLWVWNDMLVALIFADSGSQPLTVALQSQMRQFGSNIGVLAPGAFLSLIIPVAVFFAFQRHFVQGVMAGSVK</sequence>
<comment type="subcellular location">
    <subcellularLocation>
        <location evidence="1 7">Cell membrane</location>
        <topology evidence="1 7">Multi-pass membrane protein</topology>
    </subcellularLocation>
</comment>
<dbReference type="OrthoDB" id="9794684at2"/>
<comment type="caution">
    <text evidence="10">The sequence shown here is derived from an EMBL/GenBank/DDBJ whole genome shotgun (WGS) entry which is preliminary data.</text>
</comment>
<keyword evidence="5 7" id="KW-1133">Transmembrane helix</keyword>
<keyword evidence="3" id="KW-1003">Cell membrane</keyword>
<feature type="transmembrane region" description="Helical" evidence="7">
    <location>
        <begin position="125"/>
        <end position="153"/>
    </location>
</feature>
<evidence type="ECO:0000256" key="1">
    <source>
        <dbReference type="ARBA" id="ARBA00004651"/>
    </source>
</evidence>
<feature type="transmembrane region" description="Helical" evidence="7">
    <location>
        <begin position="160"/>
        <end position="181"/>
    </location>
</feature>
<evidence type="ECO:0000313" key="10">
    <source>
        <dbReference type="EMBL" id="RKM92836.1"/>
    </source>
</evidence>
<dbReference type="AlphaFoldDB" id="A0A3R7I3A3"/>
<feature type="transmembrane region" description="Helical" evidence="7">
    <location>
        <begin position="292"/>
        <end position="315"/>
    </location>
</feature>
<evidence type="ECO:0000256" key="7">
    <source>
        <dbReference type="RuleBase" id="RU363032"/>
    </source>
</evidence>
<evidence type="ECO:0000256" key="6">
    <source>
        <dbReference type="ARBA" id="ARBA00023136"/>
    </source>
</evidence>
<feature type="region of interest" description="Disordered" evidence="8">
    <location>
        <begin position="1"/>
        <end position="51"/>
    </location>
</feature>
<dbReference type="GO" id="GO:0005886">
    <property type="term" value="C:plasma membrane"/>
    <property type="evidence" value="ECO:0007669"/>
    <property type="project" value="UniProtKB-SubCell"/>
</dbReference>
<dbReference type="PANTHER" id="PTHR43744">
    <property type="entry name" value="ABC TRANSPORTER PERMEASE PROTEIN MG189-RELATED-RELATED"/>
    <property type="match status" value="1"/>
</dbReference>
<feature type="domain" description="ABC transmembrane type-1" evidence="9">
    <location>
        <begin position="125"/>
        <end position="315"/>
    </location>
</feature>
<feature type="transmembrane region" description="Helical" evidence="7">
    <location>
        <begin position="62"/>
        <end position="84"/>
    </location>
</feature>
<evidence type="ECO:0000313" key="11">
    <source>
        <dbReference type="Proteomes" id="UP000028058"/>
    </source>
</evidence>
<dbReference type="EMBL" id="JNAD02000012">
    <property type="protein sequence ID" value="RKM92836.1"/>
    <property type="molecule type" value="Genomic_DNA"/>
</dbReference>
<dbReference type="InterPro" id="IPR000515">
    <property type="entry name" value="MetI-like"/>
</dbReference>